<accession>A0A679FNX1</accession>
<evidence type="ECO:0000313" key="1">
    <source>
        <dbReference type="EMBL" id="BBW96305.1"/>
    </source>
</evidence>
<reference evidence="2" key="1">
    <citation type="journal article" date="2020" name="Microbiol. Resour. Announc.">
        <title>Complete Genome Sequence of Geobacillus sp. Strain E55-1, Isolated from Mine Geyser in Japan.</title>
        <authorList>
            <person name="Miyazaki K."/>
            <person name="Hase E."/>
            <person name="Tokito N."/>
        </authorList>
    </citation>
    <scope>NUCLEOTIDE SEQUENCE [LARGE SCALE GENOMIC DNA]</scope>
    <source>
        <strain evidence="2">E55-1</strain>
    </source>
</reference>
<keyword evidence="2" id="KW-1185">Reference proteome</keyword>
<sequence>MGKWMQQAVKQQKQFYINHLLRVGLTDDPAQLEHWTIEELRREYERFRPIWTMKGGQFHERKSARAGETHH</sequence>
<dbReference type="AlphaFoldDB" id="A0A679FNX1"/>
<gene>
    <name evidence="1" type="ORF">GsuE55_11380</name>
</gene>
<protein>
    <recommendedName>
        <fullName evidence="3">Fur-regulated basic protein FbpA</fullName>
    </recommendedName>
</protein>
<dbReference type="Proteomes" id="UP000501421">
    <property type="component" value="Chromosome"/>
</dbReference>
<name>A0A679FNX1_9BACL</name>
<evidence type="ECO:0008006" key="3">
    <source>
        <dbReference type="Google" id="ProtNLM"/>
    </source>
</evidence>
<proteinExistence type="predicted"/>
<dbReference type="EMBL" id="AP022557">
    <property type="protein sequence ID" value="BBW96305.1"/>
    <property type="molecule type" value="Genomic_DNA"/>
</dbReference>
<dbReference type="Pfam" id="PF13076">
    <property type="entry name" value="Fur_reg_FbpA"/>
    <property type="match status" value="1"/>
</dbReference>
<organism evidence="1 2">
    <name type="scientific">Geobacillus subterraneus</name>
    <dbReference type="NCBI Taxonomy" id="129338"/>
    <lineage>
        <taxon>Bacteria</taxon>
        <taxon>Bacillati</taxon>
        <taxon>Bacillota</taxon>
        <taxon>Bacilli</taxon>
        <taxon>Bacillales</taxon>
        <taxon>Anoxybacillaceae</taxon>
        <taxon>Geobacillus</taxon>
    </lineage>
</organism>
<dbReference type="InterPro" id="IPR025072">
    <property type="entry name" value="Fur_reg_FbpA"/>
</dbReference>
<dbReference type="RefSeq" id="WP_081897210.1">
    <property type="nucleotide sequence ID" value="NZ_AP022557.1"/>
</dbReference>
<evidence type="ECO:0000313" key="2">
    <source>
        <dbReference type="Proteomes" id="UP000501421"/>
    </source>
</evidence>